<sequence>MSAGPNLGSNANTCSSEATASTAGGIKSPHGDEAILTYDVLDEKQAIRSVADDGAGATVLFSGTTRDSFRGKQVTRLEYEAYSSLALKTLQSLLVKAHTSAPFAENPIPLSANADPQSNDSSEDRITRCYIAHRLGAVSVGECSILIAVSSPHRKEAFAVAEWLLEEVKKNVAVWKREFYATGDVVTARDGDAGPLDPSRAETADASTSDWSWKANFPAA</sequence>
<evidence type="ECO:0000313" key="3">
    <source>
        <dbReference type="Proteomes" id="UP000014071"/>
    </source>
</evidence>
<dbReference type="OrthoDB" id="5531344at2759"/>
<organism evidence="2 3">
    <name type="scientific">Pseudozyma hubeiensis (strain SY62)</name>
    <name type="common">Yeast</name>
    <dbReference type="NCBI Taxonomy" id="1305764"/>
    <lineage>
        <taxon>Eukaryota</taxon>
        <taxon>Fungi</taxon>
        <taxon>Dikarya</taxon>
        <taxon>Basidiomycota</taxon>
        <taxon>Ustilaginomycotina</taxon>
        <taxon>Ustilaginomycetes</taxon>
        <taxon>Ustilaginales</taxon>
        <taxon>Ustilaginaceae</taxon>
        <taxon>Pseudozyma</taxon>
    </lineage>
</organism>
<dbReference type="GO" id="GO:0006777">
    <property type="term" value="P:Mo-molybdopterin cofactor biosynthetic process"/>
    <property type="evidence" value="ECO:0007669"/>
    <property type="project" value="InterPro"/>
</dbReference>
<feature type="region of interest" description="Disordered" evidence="1">
    <location>
        <begin position="1"/>
        <end position="27"/>
    </location>
</feature>
<evidence type="ECO:0000256" key="1">
    <source>
        <dbReference type="SAM" id="MobiDB-lite"/>
    </source>
</evidence>
<dbReference type="AlphaFoldDB" id="R9P3X9"/>
<dbReference type="SUPFAM" id="SSF54690">
    <property type="entry name" value="Molybdopterin synthase subunit MoaE"/>
    <property type="match status" value="1"/>
</dbReference>
<dbReference type="STRING" id="1305764.R9P3X9"/>
<protein>
    <submittedName>
        <fullName evidence="2">Molybdopterin synthase catalytic subunit</fullName>
    </submittedName>
</protein>
<dbReference type="Gene3D" id="3.90.1170.40">
    <property type="entry name" value="Molybdopterin biosynthesis MoaE subunit"/>
    <property type="match status" value="1"/>
</dbReference>
<dbReference type="EMBL" id="DF238801">
    <property type="protein sequence ID" value="GAC96153.1"/>
    <property type="molecule type" value="Genomic_DNA"/>
</dbReference>
<evidence type="ECO:0000313" key="2">
    <source>
        <dbReference type="EMBL" id="GAC96153.1"/>
    </source>
</evidence>
<keyword evidence="3" id="KW-1185">Reference proteome</keyword>
<dbReference type="eggNOG" id="KOG3307">
    <property type="taxonomic scope" value="Eukaryota"/>
</dbReference>
<reference evidence="3" key="1">
    <citation type="journal article" date="2013" name="Genome Announc.">
        <title>Draft genome sequence of the basidiomycetous yeast-like fungus Pseudozyma hubeiensis SY62, which produces an abundant amount of the biosurfactant mannosylerythritol lipids.</title>
        <authorList>
            <person name="Konishi M."/>
            <person name="Hatada Y."/>
            <person name="Horiuchi J."/>
        </authorList>
    </citation>
    <scope>NUCLEOTIDE SEQUENCE [LARGE SCALE GENOMIC DNA]</scope>
    <source>
        <strain evidence="3">SY62</strain>
    </source>
</reference>
<accession>R9P3X9</accession>
<dbReference type="PANTHER" id="PTHR23404">
    <property type="entry name" value="MOLYBDOPTERIN SYNTHASE RELATED"/>
    <property type="match status" value="1"/>
</dbReference>
<dbReference type="GeneID" id="24109019"/>
<dbReference type="Pfam" id="PF02391">
    <property type="entry name" value="MoaE"/>
    <property type="match status" value="1"/>
</dbReference>
<gene>
    <name evidence="2" type="ORF">PHSY_003733</name>
</gene>
<dbReference type="InterPro" id="IPR003448">
    <property type="entry name" value="Mopterin_biosynth_MoaE"/>
</dbReference>
<name>R9P3X9_PSEHS</name>
<dbReference type="RefSeq" id="XP_012189740.1">
    <property type="nucleotide sequence ID" value="XM_012334350.1"/>
</dbReference>
<dbReference type="CDD" id="cd00756">
    <property type="entry name" value="MoaE"/>
    <property type="match status" value="1"/>
</dbReference>
<dbReference type="InterPro" id="IPR036563">
    <property type="entry name" value="MoaE_sf"/>
</dbReference>
<dbReference type="HOGENOM" id="CLU_089568_3_1_1"/>
<dbReference type="Proteomes" id="UP000014071">
    <property type="component" value="Unassembled WGS sequence"/>
</dbReference>
<feature type="compositionally biased region" description="Polar residues" evidence="1">
    <location>
        <begin position="7"/>
        <end position="22"/>
    </location>
</feature>
<proteinExistence type="predicted"/>